<evidence type="ECO:0000256" key="4">
    <source>
        <dbReference type="ARBA" id="ARBA00022763"/>
    </source>
</evidence>
<keyword evidence="13" id="KW-1185">Reference proteome</keyword>
<feature type="domain" description="DNA mismatch repair protein MutS core" evidence="11">
    <location>
        <begin position="497"/>
        <end position="545"/>
    </location>
</feature>
<dbReference type="Pfam" id="PF05192">
    <property type="entry name" value="MutS_III"/>
    <property type="match status" value="1"/>
</dbReference>
<evidence type="ECO:0000256" key="6">
    <source>
        <dbReference type="ARBA" id="ARBA00023125"/>
    </source>
</evidence>
<dbReference type="InterPro" id="IPR007696">
    <property type="entry name" value="DNA_mismatch_repair_MutS_core"/>
</dbReference>
<name>A0A9W9ZMU1_9CNID</name>
<dbReference type="OrthoDB" id="121051at2759"/>
<dbReference type="PANTHER" id="PTHR11361">
    <property type="entry name" value="DNA MISMATCH REPAIR PROTEIN MUTS FAMILY MEMBER"/>
    <property type="match status" value="1"/>
</dbReference>
<evidence type="ECO:0000256" key="7">
    <source>
        <dbReference type="ARBA" id="ARBA00023204"/>
    </source>
</evidence>
<dbReference type="InterPro" id="IPR036678">
    <property type="entry name" value="MutS_con_dom_sf"/>
</dbReference>
<dbReference type="Gene3D" id="3.30.420.110">
    <property type="entry name" value="MutS, connector domain"/>
    <property type="match status" value="1"/>
</dbReference>
<proteinExistence type="inferred from homology"/>
<dbReference type="GO" id="GO:0030983">
    <property type="term" value="F:mismatched DNA binding"/>
    <property type="evidence" value="ECO:0007669"/>
    <property type="project" value="InterPro"/>
</dbReference>
<evidence type="ECO:0000256" key="3">
    <source>
        <dbReference type="ARBA" id="ARBA00022741"/>
    </source>
</evidence>
<dbReference type="InterPro" id="IPR007695">
    <property type="entry name" value="DNA_mismatch_repair_MutS-lik_N"/>
</dbReference>
<dbReference type="Proteomes" id="UP001163046">
    <property type="component" value="Unassembled WGS sequence"/>
</dbReference>
<evidence type="ECO:0000259" key="11">
    <source>
        <dbReference type="Pfam" id="PF05192"/>
    </source>
</evidence>
<evidence type="ECO:0000313" key="13">
    <source>
        <dbReference type="Proteomes" id="UP001163046"/>
    </source>
</evidence>
<dbReference type="Pfam" id="PF01624">
    <property type="entry name" value="MutS_I"/>
    <property type="match status" value="1"/>
</dbReference>
<gene>
    <name evidence="12" type="primary">MSH3_2</name>
    <name evidence="12" type="ORF">OS493_021141</name>
</gene>
<dbReference type="FunFam" id="3.40.1170.10:FF:000004">
    <property type="entry name" value="DNA mismatch repair protein"/>
    <property type="match status" value="1"/>
</dbReference>
<accession>A0A9W9ZMU1</accession>
<evidence type="ECO:0000259" key="10">
    <source>
        <dbReference type="Pfam" id="PF05188"/>
    </source>
</evidence>
<feature type="domain" description="DNA mismatch repair protein MutS connector" evidence="10">
    <location>
        <begin position="342"/>
        <end position="458"/>
    </location>
</feature>
<dbReference type="SUPFAM" id="SSF48334">
    <property type="entry name" value="DNA repair protein MutS, domain III"/>
    <property type="match status" value="2"/>
</dbReference>
<keyword evidence="6" id="KW-0238">DNA-binding</keyword>
<dbReference type="Gene3D" id="3.40.1170.10">
    <property type="entry name" value="DNA repair protein MutS, domain I"/>
    <property type="match status" value="1"/>
</dbReference>
<dbReference type="PANTHER" id="PTHR11361:SF122">
    <property type="entry name" value="DNA MISMATCH REPAIR PROTEIN MSH3"/>
    <property type="match status" value="1"/>
</dbReference>
<evidence type="ECO:0000259" key="9">
    <source>
        <dbReference type="Pfam" id="PF01624"/>
    </source>
</evidence>
<dbReference type="GO" id="GO:0006312">
    <property type="term" value="P:mitotic recombination"/>
    <property type="evidence" value="ECO:0007669"/>
    <property type="project" value="TreeGrafter"/>
</dbReference>
<evidence type="ECO:0000256" key="1">
    <source>
        <dbReference type="ARBA" id="ARBA00007094"/>
    </source>
</evidence>
<dbReference type="Gene3D" id="1.10.1420.10">
    <property type="match status" value="1"/>
</dbReference>
<dbReference type="InterPro" id="IPR036187">
    <property type="entry name" value="DNA_mismatch_repair_MutS_sf"/>
</dbReference>
<protein>
    <recommendedName>
        <fullName evidence="2 8">DNA mismatch repair protein MSH3</fullName>
    </recommendedName>
    <alternativeName>
        <fullName evidence="2 8">DNA mismatch repair protein MSH3</fullName>
    </alternativeName>
</protein>
<dbReference type="InterPro" id="IPR045076">
    <property type="entry name" value="MutS"/>
</dbReference>
<dbReference type="GO" id="GO:0006298">
    <property type="term" value="P:mismatch repair"/>
    <property type="evidence" value="ECO:0007669"/>
    <property type="project" value="InterPro"/>
</dbReference>
<dbReference type="GO" id="GO:0005634">
    <property type="term" value="C:nucleus"/>
    <property type="evidence" value="ECO:0007669"/>
    <property type="project" value="TreeGrafter"/>
</dbReference>
<comment type="similarity">
    <text evidence="1">Belongs to the DNA mismatch repair MutS family. MSH3 subfamily.</text>
</comment>
<keyword evidence="3" id="KW-0547">Nucleotide-binding</keyword>
<dbReference type="SUPFAM" id="SSF55271">
    <property type="entry name" value="DNA repair protein MutS, domain I"/>
    <property type="match status" value="1"/>
</dbReference>
<feature type="domain" description="DNA mismatch repair protein MutS-like N-terminal" evidence="9">
    <location>
        <begin position="210"/>
        <end position="321"/>
    </location>
</feature>
<evidence type="ECO:0000256" key="2">
    <source>
        <dbReference type="ARBA" id="ARBA00022151"/>
    </source>
</evidence>
<evidence type="ECO:0000313" key="12">
    <source>
        <dbReference type="EMBL" id="KAJ7384512.1"/>
    </source>
</evidence>
<dbReference type="Pfam" id="PF05188">
    <property type="entry name" value="MutS_II"/>
    <property type="match status" value="1"/>
</dbReference>
<dbReference type="EMBL" id="MU825886">
    <property type="protein sequence ID" value="KAJ7384512.1"/>
    <property type="molecule type" value="Genomic_DNA"/>
</dbReference>
<dbReference type="InterPro" id="IPR007860">
    <property type="entry name" value="DNA_mmatch_repair_MutS_con_dom"/>
</dbReference>
<comment type="caution">
    <text evidence="12">The sequence shown here is derived from an EMBL/GenBank/DDBJ whole genome shotgun (WGS) entry which is preliminary data.</text>
</comment>
<dbReference type="InterPro" id="IPR016151">
    <property type="entry name" value="DNA_mismatch_repair_MutS_N"/>
</dbReference>
<sequence>MAILQVVHLQRINHRQRFSSFFVSKPCSSPMKSTVIGNPSGSKAAKRTASKLSHVENNDDDFSAHNSKKQRCDLEDDKDGDHLTLTNKETLSSSTMAKLSCFRKDANDSSGNDNKLRSVPVSGKHVESINLCKDVDSKSSGHHIYVDEGDDLEEKVIKSSIPRESFNMTKFACTSRPSAKSVSKIKGVTEKSSKMEGSKSLDSRTKSAYTPLEIQFLDVKSKYSDVILFVECGYRYRFFGEDAEVAAKELNIMCHMDHNFNTASIPTHRLHVHVKRLVSKGYKVGVVKQTETAALKAAGENKGKVFTRELQALYTKTTLVGEDMNTVEDFDEVDSMELGSGYLMCLVEVDPQDSKTSSDRKMFGLVAVQPSTGDVVYDEFEDGPSYTELESHFVHINPEELLLPVSVTVRTENFIRDYVTRVQRPEDSIRLERMPDQLFDHSTALNQITEFYEEQKPSRNEELCKYLKDFKLEKILRLTSDFSRFSLQNKFLKLSGQTLRNLEIFKNLTNGSEKYSLFWVINHTTTAFGRRLLKKWISQPLRDVSTKQVSRFRTPFVEEKFKLLCQWREQLSITCQEAWLEFLALFSEGCSRYRRAVHHIATLDCLFSLAAVAKQPGFHKV</sequence>
<organism evidence="12 13">
    <name type="scientific">Desmophyllum pertusum</name>
    <dbReference type="NCBI Taxonomy" id="174260"/>
    <lineage>
        <taxon>Eukaryota</taxon>
        <taxon>Metazoa</taxon>
        <taxon>Cnidaria</taxon>
        <taxon>Anthozoa</taxon>
        <taxon>Hexacorallia</taxon>
        <taxon>Scleractinia</taxon>
        <taxon>Caryophylliina</taxon>
        <taxon>Caryophylliidae</taxon>
        <taxon>Desmophyllum</taxon>
    </lineage>
</organism>
<dbReference type="GO" id="GO:0140664">
    <property type="term" value="F:ATP-dependent DNA damage sensor activity"/>
    <property type="evidence" value="ECO:0007669"/>
    <property type="project" value="InterPro"/>
</dbReference>
<keyword evidence="7" id="KW-0234">DNA repair</keyword>
<evidence type="ECO:0000256" key="8">
    <source>
        <dbReference type="ARBA" id="ARBA00073774"/>
    </source>
</evidence>
<evidence type="ECO:0000256" key="5">
    <source>
        <dbReference type="ARBA" id="ARBA00022840"/>
    </source>
</evidence>
<keyword evidence="5" id="KW-0067">ATP-binding</keyword>
<dbReference type="AlphaFoldDB" id="A0A9W9ZMU1"/>
<dbReference type="GO" id="GO:0005524">
    <property type="term" value="F:ATP binding"/>
    <property type="evidence" value="ECO:0007669"/>
    <property type="project" value="UniProtKB-KW"/>
</dbReference>
<reference evidence="12" key="1">
    <citation type="submission" date="2023-01" db="EMBL/GenBank/DDBJ databases">
        <title>Genome assembly of the deep-sea coral Lophelia pertusa.</title>
        <authorList>
            <person name="Herrera S."/>
            <person name="Cordes E."/>
        </authorList>
    </citation>
    <scope>NUCLEOTIDE SEQUENCE</scope>
    <source>
        <strain evidence="12">USNM1676648</strain>
        <tissue evidence="12">Polyp</tissue>
    </source>
</reference>
<keyword evidence="4" id="KW-0227">DNA damage</keyword>
<dbReference type="SUPFAM" id="SSF53150">
    <property type="entry name" value="DNA repair protein MutS, domain II"/>
    <property type="match status" value="1"/>
</dbReference>